<dbReference type="Proteomes" id="UP000249757">
    <property type="component" value="Unassembled WGS sequence"/>
</dbReference>
<reference evidence="2" key="1">
    <citation type="journal article" date="2022" name="Microb. Genom.">
        <title>A global pangenome for the wheat fungal pathogen Pyrenophora tritici-repentis and prediction of effector protein structural homology.</title>
        <authorList>
            <person name="Moolhuijzen P.M."/>
            <person name="See P.T."/>
            <person name="Shi G."/>
            <person name="Powell H.R."/>
            <person name="Cockram J."/>
            <person name="Jorgensen L.N."/>
            <person name="Benslimane H."/>
            <person name="Strelkov S.E."/>
            <person name="Turner J."/>
            <person name="Liu Z."/>
            <person name="Moffat C.S."/>
        </authorList>
    </citation>
    <scope>NUCLEOTIDE SEQUENCE [LARGE SCALE GENOMIC DNA]</scope>
</reference>
<name>A0A922NPT3_9PLEO</name>
<organism evidence="1 2">
    <name type="scientific">Pyrenophora tritici-repentis</name>
    <dbReference type="NCBI Taxonomy" id="45151"/>
    <lineage>
        <taxon>Eukaryota</taxon>
        <taxon>Fungi</taxon>
        <taxon>Dikarya</taxon>
        <taxon>Ascomycota</taxon>
        <taxon>Pezizomycotina</taxon>
        <taxon>Dothideomycetes</taxon>
        <taxon>Pleosporomycetidae</taxon>
        <taxon>Pleosporales</taxon>
        <taxon>Pleosporineae</taxon>
        <taxon>Pleosporaceae</taxon>
        <taxon>Pyrenophora</taxon>
    </lineage>
</organism>
<accession>A0A922NPT3</accession>
<protein>
    <submittedName>
        <fullName evidence="1">Uncharacterized protein</fullName>
    </submittedName>
</protein>
<comment type="caution">
    <text evidence="1">The sequence shown here is derived from an EMBL/GenBank/DDBJ whole genome shotgun (WGS) entry which is preliminary data.</text>
</comment>
<sequence>MLPPSANIFLGVLTSAQLGASFSKKLMLLSRYRVCLSEFARNSPML</sequence>
<dbReference type="AlphaFoldDB" id="A0A922NPT3"/>
<evidence type="ECO:0000313" key="2">
    <source>
        <dbReference type="Proteomes" id="UP000249757"/>
    </source>
</evidence>
<evidence type="ECO:0000313" key="1">
    <source>
        <dbReference type="EMBL" id="KAI1519815.1"/>
    </source>
</evidence>
<proteinExistence type="predicted"/>
<dbReference type="EMBL" id="NRDI02000001">
    <property type="protein sequence ID" value="KAI1519815.1"/>
    <property type="molecule type" value="Genomic_DNA"/>
</dbReference>
<keyword evidence="2" id="KW-1185">Reference proteome</keyword>
<gene>
    <name evidence="1" type="ORF">Ptr86124_000183</name>
</gene>